<reference evidence="1" key="1">
    <citation type="journal article" date="2020" name="Stud. Mycol.">
        <title>101 Dothideomycetes genomes: a test case for predicting lifestyles and emergence of pathogens.</title>
        <authorList>
            <person name="Haridas S."/>
            <person name="Albert R."/>
            <person name="Binder M."/>
            <person name="Bloem J."/>
            <person name="Labutti K."/>
            <person name="Salamov A."/>
            <person name="Andreopoulos B."/>
            <person name="Baker S."/>
            <person name="Barry K."/>
            <person name="Bills G."/>
            <person name="Bluhm B."/>
            <person name="Cannon C."/>
            <person name="Castanera R."/>
            <person name="Culley D."/>
            <person name="Daum C."/>
            <person name="Ezra D."/>
            <person name="Gonzalez J."/>
            <person name="Henrissat B."/>
            <person name="Kuo A."/>
            <person name="Liang C."/>
            <person name="Lipzen A."/>
            <person name="Lutzoni F."/>
            <person name="Magnuson J."/>
            <person name="Mondo S."/>
            <person name="Nolan M."/>
            <person name="Ohm R."/>
            <person name="Pangilinan J."/>
            <person name="Park H.-J."/>
            <person name="Ramirez L."/>
            <person name="Alfaro M."/>
            <person name="Sun H."/>
            <person name="Tritt A."/>
            <person name="Yoshinaga Y."/>
            <person name="Zwiers L.-H."/>
            <person name="Turgeon B."/>
            <person name="Goodwin S."/>
            <person name="Spatafora J."/>
            <person name="Crous P."/>
            <person name="Grigoriev I."/>
        </authorList>
    </citation>
    <scope>NUCLEOTIDE SEQUENCE</scope>
    <source>
        <strain evidence="1">CBS 122367</strain>
    </source>
</reference>
<feature type="non-terminal residue" evidence="1">
    <location>
        <position position="1"/>
    </location>
</feature>
<protein>
    <submittedName>
        <fullName evidence="1">Uncharacterized protein</fullName>
    </submittedName>
</protein>
<organism evidence="1 2">
    <name type="scientific">Lentithecium fluviatile CBS 122367</name>
    <dbReference type="NCBI Taxonomy" id="1168545"/>
    <lineage>
        <taxon>Eukaryota</taxon>
        <taxon>Fungi</taxon>
        <taxon>Dikarya</taxon>
        <taxon>Ascomycota</taxon>
        <taxon>Pezizomycotina</taxon>
        <taxon>Dothideomycetes</taxon>
        <taxon>Pleosporomycetidae</taxon>
        <taxon>Pleosporales</taxon>
        <taxon>Massarineae</taxon>
        <taxon>Lentitheciaceae</taxon>
        <taxon>Lentithecium</taxon>
    </lineage>
</organism>
<proteinExistence type="predicted"/>
<name>A0A6G1IE43_9PLEO</name>
<dbReference type="Proteomes" id="UP000799291">
    <property type="component" value="Unassembled WGS sequence"/>
</dbReference>
<dbReference type="AlphaFoldDB" id="A0A6G1IE43"/>
<gene>
    <name evidence="1" type="ORF">K458DRAFT_267217</name>
</gene>
<dbReference type="OrthoDB" id="3800967at2759"/>
<evidence type="ECO:0000313" key="1">
    <source>
        <dbReference type="EMBL" id="KAF2676507.1"/>
    </source>
</evidence>
<dbReference type="EMBL" id="MU005634">
    <property type="protein sequence ID" value="KAF2676507.1"/>
    <property type="molecule type" value="Genomic_DNA"/>
</dbReference>
<keyword evidence="2" id="KW-1185">Reference proteome</keyword>
<evidence type="ECO:0000313" key="2">
    <source>
        <dbReference type="Proteomes" id="UP000799291"/>
    </source>
</evidence>
<accession>A0A6G1IE43</accession>
<feature type="non-terminal residue" evidence="1">
    <location>
        <position position="87"/>
    </location>
</feature>
<sequence>QAKTEDLQRWVKTWGQWLFNQDRQNLQSLSAEEAAIQPAVAVFQKSLKEKSPGDFFFLCLMSIPRELRDQIYAAKLEELPEEIIICR</sequence>